<sequence>MRVLVVEDQADLVEILLEGLRAEGMAVDAALGGTSALEQLAVNRYDVVVLDRDLPDVHGDEVCAELVAGGSHPRVLMLTAAGTLGDRVEGLGLGADDYLAKPFAFAELVARIRALARRSNPALPPVLAHGDLTVDTARRVATRALRPLDLTLKEFGVLEVLMGARGAVVTSEELLERVWDAHADPFTNTVRVTMMRLRRKLGEPGVIDTVPGAGYRIGRP</sequence>
<organism evidence="6 7">
    <name type="scientific">Nonomuraea mesophila</name>
    <dbReference type="NCBI Taxonomy" id="2530382"/>
    <lineage>
        <taxon>Bacteria</taxon>
        <taxon>Bacillati</taxon>
        <taxon>Actinomycetota</taxon>
        <taxon>Actinomycetes</taxon>
        <taxon>Streptosporangiales</taxon>
        <taxon>Streptosporangiaceae</taxon>
        <taxon>Nonomuraea</taxon>
    </lineage>
</organism>
<dbReference type="AlphaFoldDB" id="A0A4R5FET4"/>
<dbReference type="GO" id="GO:0000156">
    <property type="term" value="F:phosphorelay response regulator activity"/>
    <property type="evidence" value="ECO:0007669"/>
    <property type="project" value="TreeGrafter"/>
</dbReference>
<dbReference type="GO" id="GO:0000976">
    <property type="term" value="F:transcription cis-regulatory region binding"/>
    <property type="evidence" value="ECO:0007669"/>
    <property type="project" value="TreeGrafter"/>
</dbReference>
<dbReference type="GO" id="GO:0032993">
    <property type="term" value="C:protein-DNA complex"/>
    <property type="evidence" value="ECO:0007669"/>
    <property type="project" value="TreeGrafter"/>
</dbReference>
<evidence type="ECO:0000256" key="2">
    <source>
        <dbReference type="PROSITE-ProRule" id="PRU00169"/>
    </source>
</evidence>
<protein>
    <submittedName>
        <fullName evidence="6">Response regulator transcription factor</fullName>
    </submittedName>
</protein>
<dbReference type="Gene3D" id="6.10.250.690">
    <property type="match status" value="1"/>
</dbReference>
<dbReference type="SMART" id="SM00862">
    <property type="entry name" value="Trans_reg_C"/>
    <property type="match status" value="1"/>
</dbReference>
<dbReference type="PROSITE" id="PS51755">
    <property type="entry name" value="OMPR_PHOB"/>
    <property type="match status" value="1"/>
</dbReference>
<evidence type="ECO:0000259" key="5">
    <source>
        <dbReference type="PROSITE" id="PS51755"/>
    </source>
</evidence>
<keyword evidence="2" id="KW-0597">Phosphoprotein</keyword>
<accession>A0A4R5FET4</accession>
<dbReference type="PANTHER" id="PTHR48111">
    <property type="entry name" value="REGULATOR OF RPOS"/>
    <property type="match status" value="1"/>
</dbReference>
<evidence type="ECO:0000256" key="1">
    <source>
        <dbReference type="ARBA" id="ARBA00023125"/>
    </source>
</evidence>
<evidence type="ECO:0000256" key="3">
    <source>
        <dbReference type="PROSITE-ProRule" id="PRU01091"/>
    </source>
</evidence>
<proteinExistence type="predicted"/>
<evidence type="ECO:0000313" key="6">
    <source>
        <dbReference type="EMBL" id="TDE48425.1"/>
    </source>
</evidence>
<dbReference type="Pfam" id="PF00072">
    <property type="entry name" value="Response_reg"/>
    <property type="match status" value="1"/>
</dbReference>
<dbReference type="EMBL" id="SMLD01000055">
    <property type="protein sequence ID" value="TDE48425.1"/>
    <property type="molecule type" value="Genomic_DNA"/>
</dbReference>
<feature type="domain" description="Response regulatory" evidence="4">
    <location>
        <begin position="2"/>
        <end position="116"/>
    </location>
</feature>
<evidence type="ECO:0000313" key="7">
    <source>
        <dbReference type="Proteomes" id="UP000295136"/>
    </source>
</evidence>
<dbReference type="InterPro" id="IPR036388">
    <property type="entry name" value="WH-like_DNA-bd_sf"/>
</dbReference>
<name>A0A4R5FET4_9ACTN</name>
<dbReference type="InterPro" id="IPR001789">
    <property type="entry name" value="Sig_transdc_resp-reg_receiver"/>
</dbReference>
<feature type="DNA-binding region" description="OmpR/PhoB-type" evidence="3">
    <location>
        <begin position="124"/>
        <end position="219"/>
    </location>
</feature>
<dbReference type="CDD" id="cd00383">
    <property type="entry name" value="trans_reg_C"/>
    <property type="match status" value="1"/>
</dbReference>
<dbReference type="SUPFAM" id="SSF52172">
    <property type="entry name" value="CheY-like"/>
    <property type="match status" value="1"/>
</dbReference>
<dbReference type="InterPro" id="IPR001867">
    <property type="entry name" value="OmpR/PhoB-type_DNA-bd"/>
</dbReference>
<dbReference type="InterPro" id="IPR039420">
    <property type="entry name" value="WalR-like"/>
</dbReference>
<feature type="domain" description="OmpR/PhoB-type" evidence="5">
    <location>
        <begin position="124"/>
        <end position="219"/>
    </location>
</feature>
<dbReference type="SMART" id="SM00448">
    <property type="entry name" value="REC"/>
    <property type="match status" value="1"/>
</dbReference>
<dbReference type="Pfam" id="PF00486">
    <property type="entry name" value="Trans_reg_C"/>
    <property type="match status" value="1"/>
</dbReference>
<dbReference type="Gene3D" id="3.40.50.2300">
    <property type="match status" value="1"/>
</dbReference>
<dbReference type="GO" id="GO:0006355">
    <property type="term" value="P:regulation of DNA-templated transcription"/>
    <property type="evidence" value="ECO:0007669"/>
    <property type="project" value="InterPro"/>
</dbReference>
<dbReference type="RefSeq" id="WP_132632105.1">
    <property type="nucleotide sequence ID" value="NZ_SMLD01000055.1"/>
</dbReference>
<dbReference type="InterPro" id="IPR011006">
    <property type="entry name" value="CheY-like_superfamily"/>
</dbReference>
<comment type="caution">
    <text evidence="6">The sequence shown here is derived from an EMBL/GenBank/DDBJ whole genome shotgun (WGS) entry which is preliminary data.</text>
</comment>
<dbReference type="PROSITE" id="PS50110">
    <property type="entry name" value="RESPONSE_REGULATORY"/>
    <property type="match status" value="1"/>
</dbReference>
<dbReference type="Gene3D" id="1.10.10.10">
    <property type="entry name" value="Winged helix-like DNA-binding domain superfamily/Winged helix DNA-binding domain"/>
    <property type="match status" value="1"/>
</dbReference>
<keyword evidence="7" id="KW-1185">Reference proteome</keyword>
<feature type="modified residue" description="4-aspartylphosphate" evidence="2">
    <location>
        <position position="51"/>
    </location>
</feature>
<dbReference type="PANTHER" id="PTHR48111:SF36">
    <property type="entry name" value="TRANSCRIPTIONAL REGULATORY PROTEIN CUTR"/>
    <property type="match status" value="1"/>
</dbReference>
<dbReference type="Proteomes" id="UP000295136">
    <property type="component" value="Unassembled WGS sequence"/>
</dbReference>
<evidence type="ECO:0000259" key="4">
    <source>
        <dbReference type="PROSITE" id="PS50110"/>
    </source>
</evidence>
<reference evidence="6 7" key="1">
    <citation type="submission" date="2019-03" db="EMBL/GenBank/DDBJ databases">
        <title>Draft genome sequences of novel Actinobacteria.</title>
        <authorList>
            <person name="Sahin N."/>
            <person name="Ay H."/>
            <person name="Saygin H."/>
        </authorList>
    </citation>
    <scope>NUCLEOTIDE SEQUENCE [LARGE SCALE GENOMIC DNA]</scope>
    <source>
        <strain evidence="6 7">6K102</strain>
    </source>
</reference>
<gene>
    <name evidence="6" type="ORF">E1295_21380</name>
</gene>
<dbReference type="GO" id="GO:0005829">
    <property type="term" value="C:cytosol"/>
    <property type="evidence" value="ECO:0007669"/>
    <property type="project" value="TreeGrafter"/>
</dbReference>
<keyword evidence="1 3" id="KW-0238">DNA-binding</keyword>